<sequence length="434" mass="49465">MHFRTPKLLVMNIKVPLLLSVLICQIYLLSAQEKPKFSSQVMLMTKERNPEKNVLALRSIISSMKLDTVHNMEQIDILHGEVALSFLRSSNLIKFEYYIGRIKNKFNQTSYLNMAAESLFKKGVQLSYANFLAERTVKLYDAYKDNILARPTDFPAEDWDRFMRMAAYPYYETYAITLHASGKTEQALFYEEKALKNVKPEDISQSSWELRMELLSKLGEQDKLFNMLLARARLGKLTAKMKTLLEDLTVRKIGNPSDASHFLDSIERDGRSNTEKELLKKMMTNTPAPDFTMLNLKGNKVALKDLRGKIVLLDFWATWCAPCIASMPAMEKASRAHPEVVFLFVATMEPGEDSAVRINSYVKKNGFPMNVLIDSPVKNTQEFQIAKAYNVTGIPSKVLIDKKGQLKFFTAGFKSESELTSELDAMIAIVETQR</sequence>
<evidence type="ECO:0000259" key="1">
    <source>
        <dbReference type="PROSITE" id="PS51352"/>
    </source>
</evidence>
<protein>
    <submittedName>
        <fullName evidence="2">Redoxin domain-containing protein</fullName>
    </submittedName>
</protein>
<dbReference type="PANTHER" id="PTHR42852">
    <property type="entry name" value="THIOL:DISULFIDE INTERCHANGE PROTEIN DSBE"/>
    <property type="match status" value="1"/>
</dbReference>
<dbReference type="InterPro" id="IPR013766">
    <property type="entry name" value="Thioredoxin_domain"/>
</dbReference>
<dbReference type="Gene3D" id="3.40.30.10">
    <property type="entry name" value="Glutaredoxin"/>
    <property type="match status" value="1"/>
</dbReference>
<dbReference type="InterPro" id="IPR050553">
    <property type="entry name" value="Thioredoxin_ResA/DsbE_sf"/>
</dbReference>
<name>A0A7K0G446_9SPHI</name>
<evidence type="ECO:0000313" key="2">
    <source>
        <dbReference type="EMBL" id="MRX78578.1"/>
    </source>
</evidence>
<dbReference type="Proteomes" id="UP000487757">
    <property type="component" value="Unassembled WGS sequence"/>
</dbReference>
<organism evidence="2 3">
    <name type="scientific">Pedobacter petrophilus</name>
    <dbReference type="NCBI Taxonomy" id="1908241"/>
    <lineage>
        <taxon>Bacteria</taxon>
        <taxon>Pseudomonadati</taxon>
        <taxon>Bacteroidota</taxon>
        <taxon>Sphingobacteriia</taxon>
        <taxon>Sphingobacteriales</taxon>
        <taxon>Sphingobacteriaceae</taxon>
        <taxon>Pedobacter</taxon>
    </lineage>
</organism>
<dbReference type="EMBL" id="WKKH01000059">
    <property type="protein sequence ID" value="MRX78578.1"/>
    <property type="molecule type" value="Genomic_DNA"/>
</dbReference>
<dbReference type="SUPFAM" id="SSF52833">
    <property type="entry name" value="Thioredoxin-like"/>
    <property type="match status" value="1"/>
</dbReference>
<dbReference type="GO" id="GO:0016209">
    <property type="term" value="F:antioxidant activity"/>
    <property type="evidence" value="ECO:0007669"/>
    <property type="project" value="InterPro"/>
</dbReference>
<dbReference type="CDD" id="cd02966">
    <property type="entry name" value="TlpA_like_family"/>
    <property type="match status" value="1"/>
</dbReference>
<dbReference type="PANTHER" id="PTHR42852:SF13">
    <property type="entry name" value="PROTEIN DIPZ"/>
    <property type="match status" value="1"/>
</dbReference>
<dbReference type="PROSITE" id="PS51352">
    <property type="entry name" value="THIOREDOXIN_2"/>
    <property type="match status" value="1"/>
</dbReference>
<evidence type="ECO:0000313" key="3">
    <source>
        <dbReference type="Proteomes" id="UP000487757"/>
    </source>
</evidence>
<dbReference type="InterPro" id="IPR036249">
    <property type="entry name" value="Thioredoxin-like_sf"/>
</dbReference>
<dbReference type="RefSeq" id="WP_154282980.1">
    <property type="nucleotide sequence ID" value="NZ_JBHUJQ010000001.1"/>
</dbReference>
<comment type="caution">
    <text evidence="2">The sequence shown here is derived from an EMBL/GenBank/DDBJ whole genome shotgun (WGS) entry which is preliminary data.</text>
</comment>
<proteinExistence type="predicted"/>
<reference evidence="2 3" key="1">
    <citation type="submission" date="2019-11" db="EMBL/GenBank/DDBJ databases">
        <title>Pedobacter petrophilus genome.</title>
        <authorList>
            <person name="Feldbauer M.J."/>
            <person name="Newman J.D."/>
        </authorList>
    </citation>
    <scope>NUCLEOTIDE SEQUENCE [LARGE SCALE GENOMIC DNA]</scope>
    <source>
        <strain evidence="2 3">LMG 29686</strain>
    </source>
</reference>
<dbReference type="Pfam" id="PF00578">
    <property type="entry name" value="AhpC-TSA"/>
    <property type="match status" value="1"/>
</dbReference>
<dbReference type="AlphaFoldDB" id="A0A7K0G446"/>
<keyword evidence="3" id="KW-1185">Reference proteome</keyword>
<feature type="domain" description="Thioredoxin" evidence="1">
    <location>
        <begin position="282"/>
        <end position="428"/>
    </location>
</feature>
<dbReference type="InterPro" id="IPR000866">
    <property type="entry name" value="AhpC/TSA"/>
</dbReference>
<dbReference type="GO" id="GO:0016491">
    <property type="term" value="F:oxidoreductase activity"/>
    <property type="evidence" value="ECO:0007669"/>
    <property type="project" value="InterPro"/>
</dbReference>
<gene>
    <name evidence="2" type="ORF">GJU39_21085</name>
</gene>
<dbReference type="OrthoDB" id="634996at2"/>
<accession>A0A7K0G446</accession>